<dbReference type="Proteomes" id="UP001183643">
    <property type="component" value="Unassembled WGS sequence"/>
</dbReference>
<evidence type="ECO:0000313" key="3">
    <source>
        <dbReference type="EMBL" id="MDR7279293.1"/>
    </source>
</evidence>
<protein>
    <submittedName>
        <fullName evidence="3">Lysophospholipase L1-like esterase</fullName>
    </submittedName>
</protein>
<feature type="region of interest" description="Disordered" evidence="1">
    <location>
        <begin position="319"/>
        <end position="361"/>
    </location>
</feature>
<name>A0AAE3YSS5_9ACTN</name>
<feature type="compositionally biased region" description="Basic and acidic residues" evidence="1">
    <location>
        <begin position="352"/>
        <end position="361"/>
    </location>
</feature>
<sequence>MNGRTAQRIAKAAVFSAGALTGVTLVSAGLLATQAEHARRTIPLAEGPPPRADGVFGAKFGGRPLVMAVLGDSTAAGYGVLRTRETPGALLATGLSRRLRRPVRLHRFAVVGAITDGLKHQLQDALEVRPDLAVILVGANDVTKRTPVTVAARQLADTVRALRAVGAEVVVGTCPDLGTIRPIKPPLRWLARRWSRQLAAAQTIAVVEAGGRTVSLGDLLGPRFFAEPTRMFAWDHFHPSADGYAVAAAAMLPTAVAAVGVPAAQASSLSLDQGVRSLSDAAQEAVKHAGTEVSAARVAGRDRGPLGRWVRLRRLAVMPRQQAPERDSPAVPLDGVLSGKRDMGPQDSADGLSHDGEASKA</sequence>
<proteinExistence type="predicted"/>
<feature type="domain" description="SGNH hydrolase-type esterase" evidence="2">
    <location>
        <begin position="69"/>
        <end position="246"/>
    </location>
</feature>
<keyword evidence="4" id="KW-1185">Reference proteome</keyword>
<comment type="caution">
    <text evidence="3">The sequence shown here is derived from an EMBL/GenBank/DDBJ whole genome shotgun (WGS) entry which is preliminary data.</text>
</comment>
<dbReference type="GO" id="GO:0004622">
    <property type="term" value="F:phosphatidylcholine lysophospholipase activity"/>
    <property type="evidence" value="ECO:0007669"/>
    <property type="project" value="TreeGrafter"/>
</dbReference>
<gene>
    <name evidence="3" type="ORF">J2S41_006071</name>
</gene>
<dbReference type="CDD" id="cd01836">
    <property type="entry name" value="FeeA_FeeB_like"/>
    <property type="match status" value="1"/>
</dbReference>
<dbReference type="SUPFAM" id="SSF52266">
    <property type="entry name" value="SGNH hydrolase"/>
    <property type="match status" value="1"/>
</dbReference>
<evidence type="ECO:0000256" key="1">
    <source>
        <dbReference type="SAM" id="MobiDB-lite"/>
    </source>
</evidence>
<evidence type="ECO:0000259" key="2">
    <source>
        <dbReference type="Pfam" id="PF13472"/>
    </source>
</evidence>
<dbReference type="EMBL" id="JAVDYB010000001">
    <property type="protein sequence ID" value="MDR7279293.1"/>
    <property type="molecule type" value="Genomic_DNA"/>
</dbReference>
<dbReference type="InterPro" id="IPR036514">
    <property type="entry name" value="SGNH_hydro_sf"/>
</dbReference>
<dbReference type="InterPro" id="IPR051532">
    <property type="entry name" value="Ester_Hydrolysis_Enzymes"/>
</dbReference>
<organism evidence="3 4">
    <name type="scientific">Catenuloplanes atrovinosus</name>
    <dbReference type="NCBI Taxonomy" id="137266"/>
    <lineage>
        <taxon>Bacteria</taxon>
        <taxon>Bacillati</taxon>
        <taxon>Actinomycetota</taxon>
        <taxon>Actinomycetes</taxon>
        <taxon>Micromonosporales</taxon>
        <taxon>Micromonosporaceae</taxon>
        <taxon>Catenuloplanes</taxon>
    </lineage>
</organism>
<evidence type="ECO:0000313" key="4">
    <source>
        <dbReference type="Proteomes" id="UP001183643"/>
    </source>
</evidence>
<accession>A0AAE3YSS5</accession>
<dbReference type="RefSeq" id="WP_310372760.1">
    <property type="nucleotide sequence ID" value="NZ_JAVDYB010000001.1"/>
</dbReference>
<dbReference type="InterPro" id="IPR013830">
    <property type="entry name" value="SGNH_hydro"/>
</dbReference>
<dbReference type="PANTHER" id="PTHR30383:SF5">
    <property type="entry name" value="SGNH HYDROLASE-TYPE ESTERASE DOMAIN-CONTAINING PROTEIN"/>
    <property type="match status" value="1"/>
</dbReference>
<reference evidence="3" key="1">
    <citation type="submission" date="2023-07" db="EMBL/GenBank/DDBJ databases">
        <title>Sequencing the genomes of 1000 actinobacteria strains.</title>
        <authorList>
            <person name="Klenk H.-P."/>
        </authorList>
    </citation>
    <scope>NUCLEOTIDE SEQUENCE</scope>
    <source>
        <strain evidence="3">DSM 44707</strain>
    </source>
</reference>
<dbReference type="PANTHER" id="PTHR30383">
    <property type="entry name" value="THIOESTERASE 1/PROTEASE 1/LYSOPHOSPHOLIPASE L1"/>
    <property type="match status" value="1"/>
</dbReference>
<dbReference type="Gene3D" id="3.40.50.1110">
    <property type="entry name" value="SGNH hydrolase"/>
    <property type="match status" value="1"/>
</dbReference>
<dbReference type="Pfam" id="PF13472">
    <property type="entry name" value="Lipase_GDSL_2"/>
    <property type="match status" value="1"/>
</dbReference>
<dbReference type="AlphaFoldDB" id="A0AAE3YSS5"/>